<dbReference type="Proteomes" id="UP000036406">
    <property type="component" value="Chromosome"/>
</dbReference>
<gene>
    <name evidence="1" type="ORF">ABA45_01955</name>
</gene>
<name>A0A0H4I145_9GAMM</name>
<dbReference type="PATRIC" id="fig|330734.3.peg.434"/>
<keyword evidence="2" id="KW-1185">Reference proteome</keyword>
<protein>
    <submittedName>
        <fullName evidence="1">Uncharacterized protein</fullName>
    </submittedName>
</protein>
<evidence type="ECO:0000313" key="1">
    <source>
        <dbReference type="EMBL" id="AKO51340.1"/>
    </source>
</evidence>
<reference evidence="1 2" key="1">
    <citation type="submission" date="2015-05" db="EMBL/GenBank/DDBJ databases">
        <title>Complete genome of Marinobacter psychrophilus strain 20041T isolated from sea-ice of the Canadian Basin.</title>
        <authorList>
            <person name="Song L."/>
            <person name="Ren L."/>
            <person name="Yu Y."/>
            <person name="Wang X."/>
        </authorList>
    </citation>
    <scope>NUCLEOTIDE SEQUENCE [LARGE SCALE GENOMIC DNA]</scope>
    <source>
        <strain evidence="1 2">20041</strain>
    </source>
</reference>
<accession>A0A0H4I145</accession>
<dbReference type="KEGG" id="mpq:ABA45_01955"/>
<sequence>MIALMHLDLRLPADKAPVLAFVVERSGNQSVYGYLTISLTPHSGSEQVITRANGVAIYTPNPRYMGFGEVSA</sequence>
<dbReference type="EMBL" id="CP011494">
    <property type="protein sequence ID" value="AKO51340.1"/>
    <property type="molecule type" value="Genomic_DNA"/>
</dbReference>
<organism evidence="1 2">
    <name type="scientific">Marinobacter psychrophilus</name>
    <dbReference type="NCBI Taxonomy" id="330734"/>
    <lineage>
        <taxon>Bacteria</taxon>
        <taxon>Pseudomonadati</taxon>
        <taxon>Pseudomonadota</taxon>
        <taxon>Gammaproteobacteria</taxon>
        <taxon>Pseudomonadales</taxon>
        <taxon>Marinobacteraceae</taxon>
        <taxon>Marinobacter</taxon>
    </lineage>
</organism>
<dbReference type="RefSeq" id="WP_048384053.1">
    <property type="nucleotide sequence ID" value="NZ_CP011494.1"/>
</dbReference>
<dbReference type="AlphaFoldDB" id="A0A0H4I145"/>
<proteinExistence type="predicted"/>
<evidence type="ECO:0000313" key="2">
    <source>
        <dbReference type="Proteomes" id="UP000036406"/>
    </source>
</evidence>